<evidence type="ECO:0000313" key="2">
    <source>
        <dbReference type="EMBL" id="KKL09528.1"/>
    </source>
</evidence>
<organism evidence="2">
    <name type="scientific">marine sediment metagenome</name>
    <dbReference type="NCBI Taxonomy" id="412755"/>
    <lineage>
        <taxon>unclassified sequences</taxon>
        <taxon>metagenomes</taxon>
        <taxon>ecological metagenomes</taxon>
    </lineage>
</organism>
<feature type="compositionally biased region" description="Polar residues" evidence="1">
    <location>
        <begin position="122"/>
        <end position="133"/>
    </location>
</feature>
<protein>
    <submittedName>
        <fullName evidence="2">Uncharacterized protein</fullName>
    </submittedName>
</protein>
<evidence type="ECO:0000256" key="1">
    <source>
        <dbReference type="SAM" id="MobiDB-lite"/>
    </source>
</evidence>
<comment type="caution">
    <text evidence="2">The sequence shown here is derived from an EMBL/GenBank/DDBJ whole genome shotgun (WGS) entry which is preliminary data.</text>
</comment>
<proteinExistence type="predicted"/>
<name>A0A0F9DBU0_9ZZZZ</name>
<gene>
    <name evidence="2" type="ORF">LCGC14_2564960</name>
</gene>
<dbReference type="AlphaFoldDB" id="A0A0F9DBU0"/>
<feature type="region of interest" description="Disordered" evidence="1">
    <location>
        <begin position="101"/>
        <end position="154"/>
    </location>
</feature>
<accession>A0A0F9DBU0</accession>
<dbReference type="EMBL" id="LAZR01042442">
    <property type="protein sequence ID" value="KKL09528.1"/>
    <property type="molecule type" value="Genomic_DNA"/>
</dbReference>
<reference evidence="2" key="1">
    <citation type="journal article" date="2015" name="Nature">
        <title>Complex archaea that bridge the gap between prokaryotes and eukaryotes.</title>
        <authorList>
            <person name="Spang A."/>
            <person name="Saw J.H."/>
            <person name="Jorgensen S.L."/>
            <person name="Zaremba-Niedzwiedzka K."/>
            <person name="Martijn J."/>
            <person name="Lind A.E."/>
            <person name="van Eijk R."/>
            <person name="Schleper C."/>
            <person name="Guy L."/>
            <person name="Ettema T.J."/>
        </authorList>
    </citation>
    <scope>NUCLEOTIDE SEQUENCE</scope>
</reference>
<sequence length="154" mass="17446">MSDHVLVVVNWGTFQHYKNRNPPWIKFHTSLLDDYEFQRLPDAAKWQLLLLWLVAARQDNHIPDDREWLADLFHVGQDNLEIDLLIASGWLERRIAPDASGEPLAPNASASAEHPPLDPSACVSTTAVQLQAESETDPRARANRTPSPEFAEKF</sequence>